<proteinExistence type="predicted"/>
<dbReference type="Proteomes" id="UP001245370">
    <property type="component" value="Unassembled WGS sequence"/>
</dbReference>
<dbReference type="AlphaFoldDB" id="A0A9W6CR90"/>
<accession>A0A9W6CR90</accession>
<dbReference type="Proteomes" id="UP001144397">
    <property type="component" value="Unassembled WGS sequence"/>
</dbReference>
<reference evidence="3 5" key="2">
    <citation type="submission" date="2023-07" db="EMBL/GenBank/DDBJ databases">
        <title>Genomic Encyclopedia of Type Strains, Phase IV (KMG-IV): sequencing the most valuable type-strain genomes for metagenomic binning, comparative biology and taxonomic classification.</title>
        <authorList>
            <person name="Goeker M."/>
        </authorList>
    </citation>
    <scope>NUCLEOTIDE SEQUENCE [LARGE SCALE GENOMIC DNA]</scope>
    <source>
        <strain evidence="3 5">DSM 338</strain>
    </source>
</reference>
<dbReference type="EMBL" id="JAVDPY010000012">
    <property type="protein sequence ID" value="MDR6336410.1"/>
    <property type="molecule type" value="Genomic_DNA"/>
</dbReference>
<feature type="compositionally biased region" description="Basic and acidic residues" evidence="1">
    <location>
        <begin position="20"/>
        <end position="30"/>
    </location>
</feature>
<evidence type="ECO:0000313" key="5">
    <source>
        <dbReference type="Proteomes" id="UP001245370"/>
    </source>
</evidence>
<comment type="caution">
    <text evidence="2">The sequence shown here is derived from an EMBL/GenBank/DDBJ whole genome shotgun (WGS) entry which is preliminary data.</text>
</comment>
<dbReference type="GeneID" id="95765829"/>
<feature type="region of interest" description="Disordered" evidence="1">
    <location>
        <begin position="1"/>
        <end position="30"/>
    </location>
</feature>
<keyword evidence="5" id="KW-1185">Reference proteome</keyword>
<protein>
    <submittedName>
        <fullName evidence="2">Uncharacterized protein</fullName>
    </submittedName>
</protein>
<evidence type="ECO:0000313" key="3">
    <source>
        <dbReference type="EMBL" id="MDR6336410.1"/>
    </source>
</evidence>
<organism evidence="2 4">
    <name type="scientific">Xanthobacter flavus</name>
    <dbReference type="NCBI Taxonomy" id="281"/>
    <lineage>
        <taxon>Bacteria</taxon>
        <taxon>Pseudomonadati</taxon>
        <taxon>Pseudomonadota</taxon>
        <taxon>Alphaproteobacteria</taxon>
        <taxon>Hyphomicrobiales</taxon>
        <taxon>Xanthobacteraceae</taxon>
        <taxon>Xanthobacter</taxon>
    </lineage>
</organism>
<dbReference type="RefSeq" id="WP_229645710.1">
    <property type="nucleotide sequence ID" value="NZ_BSDO01000015.1"/>
</dbReference>
<reference evidence="2" key="1">
    <citation type="submission" date="2022-12" db="EMBL/GenBank/DDBJ databases">
        <title>Reference genome sequencing for broad-spectrum identification of bacterial and archaeal isolates by mass spectrometry.</title>
        <authorList>
            <person name="Sekiguchi Y."/>
            <person name="Tourlousse D.M."/>
        </authorList>
    </citation>
    <scope>NUCLEOTIDE SEQUENCE</scope>
    <source>
        <strain evidence="2">301</strain>
    </source>
</reference>
<evidence type="ECO:0000313" key="4">
    <source>
        <dbReference type="Proteomes" id="UP001144397"/>
    </source>
</evidence>
<evidence type="ECO:0000256" key="1">
    <source>
        <dbReference type="SAM" id="MobiDB-lite"/>
    </source>
</evidence>
<evidence type="ECO:0000313" key="2">
    <source>
        <dbReference type="EMBL" id="GLI25384.1"/>
    </source>
</evidence>
<name>A0A9W6CR90_XANFL</name>
<dbReference type="EMBL" id="BSDO01000015">
    <property type="protein sequence ID" value="GLI25384.1"/>
    <property type="molecule type" value="Genomic_DNA"/>
</dbReference>
<sequence length="66" mass="7211">MNTVIAFPDTARQPARRGSSRADRGASRPEGAEIVILPVVRIERHVSALPGPTPEAEAVFRPRRSH</sequence>
<gene>
    <name evidence="3" type="ORF">GGQ86_004911</name>
    <name evidence="2" type="ORF">XFLAVUS301_50580</name>
</gene>